<feature type="domain" description="Aminoglycoside phosphotransferase" evidence="1">
    <location>
        <begin position="28"/>
        <end position="154"/>
    </location>
</feature>
<name>A0AAW2YHS9_9EUKA</name>
<proteinExistence type="predicted"/>
<dbReference type="InterPro" id="IPR011009">
    <property type="entry name" value="Kinase-like_dom_sf"/>
</dbReference>
<dbReference type="EMBL" id="JAOPGA020000078">
    <property type="protein sequence ID" value="KAL0476732.1"/>
    <property type="molecule type" value="Genomic_DNA"/>
</dbReference>
<evidence type="ECO:0000313" key="2">
    <source>
        <dbReference type="EMBL" id="KAL0476732.1"/>
    </source>
</evidence>
<dbReference type="SUPFAM" id="SSF56112">
    <property type="entry name" value="Protein kinase-like (PK-like)"/>
    <property type="match status" value="1"/>
</dbReference>
<comment type="caution">
    <text evidence="2">The sequence shown here is derived from an EMBL/GenBank/DDBJ whole genome shotgun (WGS) entry which is preliminary data.</text>
</comment>
<protein>
    <recommendedName>
        <fullName evidence="1">Aminoglycoside phosphotransferase domain-containing protein</fullName>
    </recommendedName>
</protein>
<dbReference type="AlphaFoldDB" id="A0AAW2YHS9"/>
<organism evidence="2 3">
    <name type="scientific">Acrasis kona</name>
    <dbReference type="NCBI Taxonomy" id="1008807"/>
    <lineage>
        <taxon>Eukaryota</taxon>
        <taxon>Discoba</taxon>
        <taxon>Heterolobosea</taxon>
        <taxon>Tetramitia</taxon>
        <taxon>Eutetramitia</taxon>
        <taxon>Acrasidae</taxon>
        <taxon>Acrasis</taxon>
    </lineage>
</organism>
<keyword evidence="3" id="KW-1185">Reference proteome</keyword>
<dbReference type="Gene3D" id="3.30.200.20">
    <property type="entry name" value="Phosphorylase Kinase, domain 1"/>
    <property type="match status" value="1"/>
</dbReference>
<sequence length="162" mass="18563">MDEFRAAVQNSFGNVVDVNTLKSITSTHGWTNENYYVDSKDHRRKYIMRVNAPESGKSHDALKFEYSIIKRMHETQGLSNVIPRIVLMNEGRTFADLPNYGLCVLFELCEGQHISVIEAQRSEGEDIVYNVADFLGQLHTCSVDSINVPEDRRVDVEKIIRR</sequence>
<gene>
    <name evidence="2" type="ORF">AKO1_006197</name>
</gene>
<reference evidence="2 3" key="1">
    <citation type="submission" date="2024-03" db="EMBL/GenBank/DDBJ databases">
        <title>The Acrasis kona genome and developmental transcriptomes reveal deep origins of eukaryotic multicellular pathways.</title>
        <authorList>
            <person name="Sheikh S."/>
            <person name="Fu C.-J."/>
            <person name="Brown M.W."/>
            <person name="Baldauf S.L."/>
        </authorList>
    </citation>
    <scope>NUCLEOTIDE SEQUENCE [LARGE SCALE GENOMIC DNA]</scope>
    <source>
        <strain evidence="2 3">ATCC MYA-3509</strain>
    </source>
</reference>
<evidence type="ECO:0000259" key="1">
    <source>
        <dbReference type="Pfam" id="PF01636"/>
    </source>
</evidence>
<dbReference type="InterPro" id="IPR002575">
    <property type="entry name" value="Aminoglycoside_PTrfase"/>
</dbReference>
<evidence type="ECO:0000313" key="3">
    <source>
        <dbReference type="Proteomes" id="UP001431209"/>
    </source>
</evidence>
<accession>A0AAW2YHS9</accession>
<dbReference type="Pfam" id="PF01636">
    <property type="entry name" value="APH"/>
    <property type="match status" value="1"/>
</dbReference>
<dbReference type="Proteomes" id="UP001431209">
    <property type="component" value="Unassembled WGS sequence"/>
</dbReference>